<keyword evidence="6 10" id="KW-1133">Transmembrane helix</keyword>
<evidence type="ECO:0000259" key="13">
    <source>
        <dbReference type="Pfam" id="PF04039"/>
    </source>
</evidence>
<keyword evidence="5 9" id="KW-0812">Transmembrane</keyword>
<dbReference type="Pfam" id="PF00662">
    <property type="entry name" value="Proton_antipo_N"/>
    <property type="match status" value="1"/>
</dbReference>
<feature type="transmembrane region" description="Helical" evidence="10">
    <location>
        <begin position="567"/>
        <end position="586"/>
    </location>
</feature>
<feature type="transmembrane region" description="Helical" evidence="10">
    <location>
        <begin position="297"/>
        <end position="315"/>
    </location>
</feature>
<name>A0ABS3TRT3_9PSED</name>
<evidence type="ECO:0000256" key="1">
    <source>
        <dbReference type="ARBA" id="ARBA00004651"/>
    </source>
</evidence>
<evidence type="ECO:0000256" key="7">
    <source>
        <dbReference type="ARBA" id="ARBA00023065"/>
    </source>
</evidence>
<sequence length="932" mass="100291">MILALIVALPFLGILLPVLAERLGRTACAVAAALVPLGGLLLLFSQRGVLAGETLFARHAWLPELGFNLSLRLDGLGFLFALLILGIGLLIILYARYYLSDKEPMGRFFAFLLLFMGSMLGVVLTENLLLMLVFWELTSLSSFLLIGFWNHRSDARKGARMSLAVTGGGGLALFAGILLIGQTVGSFELTDVLAARDLLQGSALFPVALCLVLLGVFTKSAQFPFHFWLPHAMAAPTPVSAYLHSATMVKAGVFLLARLYPLLSGNDLWFYLVSLTGLATLLMGAFMALFQNDLKGLLAYSTISHLGLITLLFGLDSPMANVAAVFHIINHATFKASLFMAAGIIDHETGSRDIRRINGLWKYMPHTAVLAMVASASMAGVPLLNGFLSKEMFFGETLAQNMMGSFNWLIPTLATVAALFSVSYSVRFIHDVFFNGEPVNLPRQPHEPPRYMKVPVEILVFLCLLVGMVPGLTVAPLLSAAASASLNGELPSYSLAIWHGFNLPLLMSLVALVGGVLLYVLRKPLFDWYAGLPAMDAKLVFEQQVQRVVRAAQWLTLRLENGSLQRYVMLLLLASAVVVFAGIAPLPRLYGERPLSELDGITALGLVLLALSGPLTAWFHRQRLVALVILSVAGLLVALAFARFAAPDLALTQLAVEVVTMVLLMLALFYLPTRTPKETSSLRKLRDVVVALFCGVMVALLAYAVLTRPYDTIAGYYLDNSIGGGGGHNVVNVILVDFRGFDTLGEISVLAIAAVGIFAMLAGLRLPRAGQDSEGRAWSADRFPPILAVLSRLMLPLALLVAVFIFLRGHNLPGGGFIAGLITAVALIIQYIACGSRWMRTRLPLNYGRMAGIGVIVAGLAGLGSWAFGYPFLTSSFGHFHLPLVGEIELATAMLFDLGVYLTVVGATLLILSGLGELTAPPDDAALAKEVN</sequence>
<feature type="transmembrane region" description="Helical" evidence="10">
    <location>
        <begin position="201"/>
        <end position="218"/>
    </location>
</feature>
<comment type="subcellular location">
    <subcellularLocation>
        <location evidence="1">Cell membrane</location>
        <topology evidence="1">Multi-pass membrane protein</topology>
    </subcellularLocation>
    <subcellularLocation>
        <location evidence="9">Membrane</location>
        <topology evidence="9">Multi-pass membrane protein</topology>
    </subcellularLocation>
</comment>
<dbReference type="Pfam" id="PF13244">
    <property type="entry name" value="MbhD"/>
    <property type="match status" value="1"/>
</dbReference>
<feature type="transmembrane region" description="Helical" evidence="10">
    <location>
        <begin position="501"/>
        <end position="521"/>
    </location>
</feature>
<keyword evidence="2" id="KW-0813">Transport</keyword>
<feature type="transmembrane region" description="Helical" evidence="10">
    <location>
        <begin position="598"/>
        <end position="617"/>
    </location>
</feature>
<evidence type="ECO:0000256" key="10">
    <source>
        <dbReference type="SAM" id="Phobius"/>
    </source>
</evidence>
<evidence type="ECO:0000256" key="8">
    <source>
        <dbReference type="ARBA" id="ARBA00023136"/>
    </source>
</evidence>
<dbReference type="EMBL" id="JAELYA010000005">
    <property type="protein sequence ID" value="MBO3276370.1"/>
    <property type="molecule type" value="Genomic_DNA"/>
</dbReference>
<keyword evidence="4" id="KW-1003">Cell membrane</keyword>
<dbReference type="InterPro" id="IPR046806">
    <property type="entry name" value="MrpA_C/MbhE"/>
</dbReference>
<comment type="caution">
    <text evidence="16">The sequence shown here is derived from an EMBL/GenBank/DDBJ whole genome shotgun (WGS) entry which is preliminary data.</text>
</comment>
<dbReference type="PRINTS" id="PR01434">
    <property type="entry name" value="NADHDHGNASE5"/>
</dbReference>
<keyword evidence="3" id="KW-0050">Antiport</keyword>
<keyword evidence="7" id="KW-0406">Ion transport</keyword>
<evidence type="ECO:0000259" key="15">
    <source>
        <dbReference type="Pfam" id="PF20501"/>
    </source>
</evidence>
<feature type="transmembrane region" description="Helical" evidence="10">
    <location>
        <begin position="408"/>
        <end position="426"/>
    </location>
</feature>
<feature type="transmembrane region" description="Helical" evidence="10">
    <location>
        <begin position="786"/>
        <end position="807"/>
    </location>
</feature>
<feature type="transmembrane region" description="Helical" evidence="10">
    <location>
        <begin position="458"/>
        <end position="481"/>
    </location>
</feature>
<keyword evidence="17" id="KW-1185">Reference proteome</keyword>
<accession>A0ABS3TRT3</accession>
<feature type="transmembrane region" description="Helical" evidence="10">
    <location>
        <begin position="107"/>
        <end position="124"/>
    </location>
</feature>
<feature type="transmembrane region" description="Helical" evidence="10">
    <location>
        <begin position="130"/>
        <end position="149"/>
    </location>
</feature>
<dbReference type="InterPro" id="IPR007182">
    <property type="entry name" value="MnhB"/>
</dbReference>
<dbReference type="NCBIfam" id="NF009288">
    <property type="entry name" value="PRK12648.1"/>
    <property type="match status" value="1"/>
</dbReference>
<feature type="transmembrane region" description="Helical" evidence="10">
    <location>
        <begin position="846"/>
        <end position="870"/>
    </location>
</feature>
<reference evidence="16 17" key="1">
    <citation type="submission" date="2020-12" db="EMBL/GenBank/DDBJ databases">
        <title>Pseudomonas schmalbachii sp. nov. isolated from millipede gut.</title>
        <authorList>
            <person name="Shelomi M."/>
        </authorList>
    </citation>
    <scope>NUCLEOTIDE SEQUENCE [LARGE SCALE GENOMIC DNA]</scope>
    <source>
        <strain evidence="16 17">Milli4</strain>
    </source>
</reference>
<feature type="domain" description="MrpA C-terminal/MbhD" evidence="14">
    <location>
        <begin position="609"/>
        <end position="672"/>
    </location>
</feature>
<feature type="transmembrane region" description="Helical" evidence="10">
    <location>
        <begin position="890"/>
        <end position="912"/>
    </location>
</feature>
<evidence type="ECO:0000256" key="5">
    <source>
        <dbReference type="ARBA" id="ARBA00022692"/>
    </source>
</evidence>
<feature type="domain" description="NADH-Ubiquinone oxidoreductase (complex I) chain 5 N-terminal" evidence="12">
    <location>
        <begin position="64"/>
        <end position="109"/>
    </location>
</feature>
<dbReference type="Pfam" id="PF04039">
    <property type="entry name" value="MnhB"/>
    <property type="match status" value="1"/>
</dbReference>
<organism evidence="16 17">
    <name type="scientific">Pseudomonas schmalbachii</name>
    <dbReference type="NCBI Taxonomy" id="2816993"/>
    <lineage>
        <taxon>Bacteria</taxon>
        <taxon>Pseudomonadati</taxon>
        <taxon>Pseudomonadota</taxon>
        <taxon>Gammaproteobacteria</taxon>
        <taxon>Pseudomonadales</taxon>
        <taxon>Pseudomonadaceae</taxon>
        <taxon>Pseudomonas</taxon>
    </lineage>
</organism>
<evidence type="ECO:0000256" key="4">
    <source>
        <dbReference type="ARBA" id="ARBA00022475"/>
    </source>
</evidence>
<evidence type="ECO:0000259" key="12">
    <source>
        <dbReference type="Pfam" id="PF00662"/>
    </source>
</evidence>
<evidence type="ECO:0000256" key="6">
    <source>
        <dbReference type="ARBA" id="ARBA00022989"/>
    </source>
</evidence>
<feature type="domain" description="Na+/H+ antiporter MnhB subunit-related protein" evidence="13">
    <location>
        <begin position="786"/>
        <end position="909"/>
    </location>
</feature>
<gene>
    <name evidence="16" type="ORF">JFY56_14135</name>
</gene>
<feature type="transmembrane region" description="Helical" evidence="10">
    <location>
        <begin position="624"/>
        <end position="645"/>
    </location>
</feature>
<dbReference type="Proteomes" id="UP000669060">
    <property type="component" value="Unassembled WGS sequence"/>
</dbReference>
<dbReference type="PANTHER" id="PTHR43373:SF1">
    <property type="entry name" value="NA(+)_H(+) ANTIPORTER SUBUNIT A"/>
    <property type="match status" value="1"/>
</dbReference>
<evidence type="ECO:0000313" key="17">
    <source>
        <dbReference type="Proteomes" id="UP000669060"/>
    </source>
</evidence>
<evidence type="ECO:0000256" key="3">
    <source>
        <dbReference type="ARBA" id="ARBA00022449"/>
    </source>
</evidence>
<feature type="domain" description="MrpA C-terminal/MbhE" evidence="15">
    <location>
        <begin position="682"/>
        <end position="766"/>
    </location>
</feature>
<evidence type="ECO:0000256" key="9">
    <source>
        <dbReference type="RuleBase" id="RU000320"/>
    </source>
</evidence>
<evidence type="ECO:0000259" key="14">
    <source>
        <dbReference type="Pfam" id="PF13244"/>
    </source>
</evidence>
<evidence type="ECO:0000256" key="2">
    <source>
        <dbReference type="ARBA" id="ARBA00022448"/>
    </source>
</evidence>
<dbReference type="RefSeq" id="WP_208314456.1">
    <property type="nucleotide sequence ID" value="NZ_JAELYA010000005.1"/>
</dbReference>
<dbReference type="PANTHER" id="PTHR43373">
    <property type="entry name" value="NA(+)/H(+) ANTIPORTER SUBUNIT"/>
    <property type="match status" value="1"/>
</dbReference>
<keyword evidence="8 10" id="KW-0472">Membrane</keyword>
<evidence type="ECO:0000313" key="16">
    <source>
        <dbReference type="EMBL" id="MBO3276370.1"/>
    </source>
</evidence>
<feature type="transmembrane region" description="Helical" evidence="10">
    <location>
        <begin position="685"/>
        <end position="706"/>
    </location>
</feature>
<dbReference type="Pfam" id="PF20501">
    <property type="entry name" value="MbhE"/>
    <property type="match status" value="1"/>
</dbReference>
<feature type="transmembrane region" description="Helical" evidence="10">
    <location>
        <begin position="813"/>
        <end position="834"/>
    </location>
</feature>
<feature type="domain" description="NADH:quinone oxidoreductase/Mrp antiporter transmembrane" evidence="11">
    <location>
        <begin position="126"/>
        <end position="402"/>
    </location>
</feature>
<protein>
    <submittedName>
        <fullName evidence="16">Monovalent cation/H+ antiporter subunit A</fullName>
    </submittedName>
</protein>
<feature type="transmembrane region" description="Helical" evidence="10">
    <location>
        <begin position="75"/>
        <end position="95"/>
    </location>
</feature>
<dbReference type="InterPro" id="IPR050616">
    <property type="entry name" value="CPA3_Na-H_Antiporter_A"/>
</dbReference>
<evidence type="ECO:0000259" key="11">
    <source>
        <dbReference type="Pfam" id="PF00361"/>
    </source>
</evidence>
<dbReference type="InterPro" id="IPR001516">
    <property type="entry name" value="Proton_antipo_N"/>
</dbReference>
<dbReference type="Pfam" id="PF00361">
    <property type="entry name" value="Proton_antipo_M"/>
    <property type="match status" value="1"/>
</dbReference>
<feature type="transmembrane region" description="Helical" evidence="10">
    <location>
        <begin position="651"/>
        <end position="673"/>
    </location>
</feature>
<feature type="transmembrane region" description="Helical" evidence="10">
    <location>
        <begin position="161"/>
        <end position="181"/>
    </location>
</feature>
<feature type="transmembrane region" description="Helical" evidence="10">
    <location>
        <begin position="747"/>
        <end position="766"/>
    </location>
</feature>
<feature type="transmembrane region" description="Helical" evidence="10">
    <location>
        <begin position="321"/>
        <end position="345"/>
    </location>
</feature>
<dbReference type="InterPro" id="IPR001750">
    <property type="entry name" value="ND/Mrp_TM"/>
</dbReference>
<proteinExistence type="predicted"/>
<dbReference type="InterPro" id="IPR025383">
    <property type="entry name" value="MrpA_C/MbhD"/>
</dbReference>
<feature type="transmembrane region" description="Helical" evidence="10">
    <location>
        <begin position="269"/>
        <end position="290"/>
    </location>
</feature>
<feature type="transmembrane region" description="Helical" evidence="10">
    <location>
        <begin position="366"/>
        <end position="388"/>
    </location>
</feature>